<accession>A0AAD3RZA2</accession>
<proteinExistence type="predicted"/>
<dbReference type="PANTHER" id="PTHR15885">
    <property type="entry name" value="COILED-COIL DOMAIN-CONTAINING PROTEIN 174"/>
    <property type="match status" value="1"/>
</dbReference>
<name>A0AAD3RZA2_NEPGR</name>
<sequence length="294" mass="33236">MGEEEKKKTRVVESLGWLTESSIMPKKHKAIEGVGASSILELKAQLYKSQEESKKSKELAGPDVEYHRAKNKIAPNDPFSRKNSGVDARSHKDKLALKAVNDGSASYAALEKKAELYDKLVKGELSDEEDKEKYCVDFFHKGFMQDEMREAEAHGGSAPEPQQKEDDEDDAFISFNTKSLGLERTVVTIDNNEHKRFVREVHEEANRAREKVSELKLNNRTWAFSSDRSSAARKCLSINRETSSYKISRDLLSKMKACPPKAHHLPLMEASKTSSSSPGRQEPNFLVLYEESHF</sequence>
<evidence type="ECO:0000256" key="1">
    <source>
        <dbReference type="ARBA" id="ARBA00023054"/>
    </source>
</evidence>
<evidence type="ECO:0000313" key="4">
    <source>
        <dbReference type="Proteomes" id="UP001279734"/>
    </source>
</evidence>
<protein>
    <submittedName>
        <fullName evidence="3">Uncharacterized protein</fullName>
    </submittedName>
</protein>
<dbReference type="Proteomes" id="UP001279734">
    <property type="component" value="Unassembled WGS sequence"/>
</dbReference>
<dbReference type="EMBL" id="BSYO01000003">
    <property type="protein sequence ID" value="GMH01494.1"/>
    <property type="molecule type" value="Genomic_DNA"/>
</dbReference>
<feature type="region of interest" description="Disordered" evidence="2">
    <location>
        <begin position="263"/>
        <end position="282"/>
    </location>
</feature>
<evidence type="ECO:0000313" key="3">
    <source>
        <dbReference type="EMBL" id="GMH01494.1"/>
    </source>
</evidence>
<dbReference type="GO" id="GO:0005634">
    <property type="term" value="C:nucleus"/>
    <property type="evidence" value="ECO:0007669"/>
    <property type="project" value="TreeGrafter"/>
</dbReference>
<organism evidence="3 4">
    <name type="scientific">Nepenthes gracilis</name>
    <name type="common">Slender pitcher plant</name>
    <dbReference type="NCBI Taxonomy" id="150966"/>
    <lineage>
        <taxon>Eukaryota</taxon>
        <taxon>Viridiplantae</taxon>
        <taxon>Streptophyta</taxon>
        <taxon>Embryophyta</taxon>
        <taxon>Tracheophyta</taxon>
        <taxon>Spermatophyta</taxon>
        <taxon>Magnoliopsida</taxon>
        <taxon>eudicotyledons</taxon>
        <taxon>Gunneridae</taxon>
        <taxon>Pentapetalae</taxon>
        <taxon>Caryophyllales</taxon>
        <taxon>Nepenthaceae</taxon>
        <taxon>Nepenthes</taxon>
    </lineage>
</organism>
<keyword evidence="1" id="KW-0175">Coiled coil</keyword>
<evidence type="ECO:0000256" key="2">
    <source>
        <dbReference type="SAM" id="MobiDB-lite"/>
    </source>
</evidence>
<reference evidence="3" key="1">
    <citation type="submission" date="2023-05" db="EMBL/GenBank/DDBJ databases">
        <title>Nepenthes gracilis genome sequencing.</title>
        <authorList>
            <person name="Fukushima K."/>
        </authorList>
    </citation>
    <scope>NUCLEOTIDE SEQUENCE</scope>
    <source>
        <strain evidence="3">SING2019-196</strain>
    </source>
</reference>
<keyword evidence="4" id="KW-1185">Reference proteome</keyword>
<feature type="region of interest" description="Disordered" evidence="2">
    <location>
        <begin position="51"/>
        <end position="90"/>
    </location>
</feature>
<dbReference type="InterPro" id="IPR025066">
    <property type="entry name" value="CCDC174-like"/>
</dbReference>
<comment type="caution">
    <text evidence="3">The sequence shown here is derived from an EMBL/GenBank/DDBJ whole genome shotgun (WGS) entry which is preliminary data.</text>
</comment>
<gene>
    <name evidence="3" type="ORF">Nepgr_003333</name>
</gene>
<feature type="compositionally biased region" description="Basic and acidic residues" evidence="2">
    <location>
        <begin position="51"/>
        <end position="68"/>
    </location>
</feature>
<dbReference type="PANTHER" id="PTHR15885:SF1">
    <property type="entry name" value="COILED-COIL DOMAIN-CONTAINING PROTEIN 174"/>
    <property type="match status" value="1"/>
</dbReference>
<dbReference type="AlphaFoldDB" id="A0AAD3RZA2"/>